<keyword evidence="3" id="KW-1185">Reference proteome</keyword>
<organism evidence="2 3">
    <name type="scientific">Candidatus Magnetominusculus xianensis</name>
    <dbReference type="NCBI Taxonomy" id="1748249"/>
    <lineage>
        <taxon>Bacteria</taxon>
        <taxon>Pseudomonadati</taxon>
        <taxon>Nitrospirota</taxon>
        <taxon>Nitrospiria</taxon>
        <taxon>Nitrospirales</taxon>
        <taxon>Nitrospiraceae</taxon>
        <taxon>Candidatus Magnetominusculus</taxon>
    </lineage>
</organism>
<evidence type="ECO:0008006" key="4">
    <source>
        <dbReference type="Google" id="ProtNLM"/>
    </source>
</evidence>
<proteinExistence type="predicted"/>
<evidence type="ECO:0000313" key="3">
    <source>
        <dbReference type="Proteomes" id="UP000060487"/>
    </source>
</evidence>
<evidence type="ECO:0000313" key="2">
    <source>
        <dbReference type="EMBL" id="KWT90961.1"/>
    </source>
</evidence>
<sequence length="314" mass="35945">MEDTLVKTEGQGKDKPREAREDGHGIAYLLSDTLKYPIVENYEIPTKYDTDTLVILPVTEKKVYLYWELTEKLLMEKTQNPSASYFTVKIYEVTLGEKKNYREQEIYSAAVSEPFGQIYVECTDNFKPMTAAIGIERDGVFTVILKANQINVPSFSVLGLKEEFWSKGILYTEEKNVDEVMENTKNAELQGGKSDIFEKEMEIISKFLDIRFKDTENIELLLRLIEKIKHLSEDDKAMFELIKSFFETRAKDIQLLSMFLEFLKFLGLKDDSRGSIMKYFEQLMGNSGSSEMSGEKPGSSEMSGSSELLSGKRS</sequence>
<dbReference type="EMBL" id="LNQR01000034">
    <property type="protein sequence ID" value="KWT90961.1"/>
    <property type="molecule type" value="Genomic_DNA"/>
</dbReference>
<dbReference type="Proteomes" id="UP000060487">
    <property type="component" value="Unassembled WGS sequence"/>
</dbReference>
<protein>
    <recommendedName>
        <fullName evidence="4">DUF4912 domain-containing protein</fullName>
    </recommendedName>
</protein>
<accession>A0ABR5SLE9</accession>
<comment type="caution">
    <text evidence="2">The sequence shown here is derived from an EMBL/GenBank/DDBJ whole genome shotgun (WGS) entry which is preliminary data.</text>
</comment>
<feature type="region of interest" description="Disordered" evidence="1">
    <location>
        <begin position="286"/>
        <end position="314"/>
    </location>
</feature>
<dbReference type="Pfam" id="PF16258">
    <property type="entry name" value="DUF4912"/>
    <property type="match status" value="1"/>
</dbReference>
<dbReference type="InterPro" id="IPR032585">
    <property type="entry name" value="DUF4912"/>
</dbReference>
<gene>
    <name evidence="2" type="ORF">ASN18_1045</name>
</gene>
<name>A0ABR5SLE9_9BACT</name>
<dbReference type="RefSeq" id="WP_085051694.1">
    <property type="nucleotide sequence ID" value="NZ_LNQR01000034.1"/>
</dbReference>
<evidence type="ECO:0000256" key="1">
    <source>
        <dbReference type="SAM" id="MobiDB-lite"/>
    </source>
</evidence>
<reference evidence="2 3" key="1">
    <citation type="submission" date="2015-11" db="EMBL/GenBank/DDBJ databases">
        <authorList>
            <person name="Lin W."/>
        </authorList>
    </citation>
    <scope>NUCLEOTIDE SEQUENCE [LARGE SCALE GENOMIC DNA]</scope>
    <source>
        <strain evidence="2 3">HCH-1</strain>
    </source>
</reference>